<dbReference type="InterPro" id="IPR036429">
    <property type="entry name" value="SpoA-like_sf"/>
</dbReference>
<evidence type="ECO:0000313" key="2">
    <source>
        <dbReference type="EMBL" id="MFC6036405.1"/>
    </source>
</evidence>
<protein>
    <submittedName>
        <fullName evidence="2">FliM/FliN family flagellar motor switch protein</fullName>
    </submittedName>
</protein>
<sequence>MSGENAKIIKKKMAASGKDPGPLHLIADLPQRMGAEAAGAFTEFYGEKCQLAETEPAHFANLDDALTDYAGKDGIYHFRYNIEQDFIIVLDIDTSLRAAGWSLAGAKDMPDPMPDSVSAIDRRLAKKLAIRSAELIFSKADAAGVMRGSVELMASGNDPRRFDFTDEKQRVVCATYSVKTLEEETLGTIRVIAPERLTVAMRDYYDNAVPRAQAKWKSDLLKLAAMSPIELRADLTEEDITLGTLMNLAPGQVINLTTATIDEITVYSALPTKSKLQLMAALGNRDGARALKIKSVAY</sequence>
<organism evidence="2 3">
    <name type="scientific">Hyphococcus aureus</name>
    <dbReference type="NCBI Taxonomy" id="2666033"/>
    <lineage>
        <taxon>Bacteria</taxon>
        <taxon>Pseudomonadati</taxon>
        <taxon>Pseudomonadota</taxon>
        <taxon>Alphaproteobacteria</taxon>
        <taxon>Parvularculales</taxon>
        <taxon>Parvularculaceae</taxon>
        <taxon>Hyphococcus</taxon>
    </lineage>
</organism>
<reference evidence="2 3" key="1">
    <citation type="submission" date="2024-09" db="EMBL/GenBank/DDBJ databases">
        <authorList>
            <person name="Zhang Z.-H."/>
        </authorList>
    </citation>
    <scope>NUCLEOTIDE SEQUENCE [LARGE SCALE GENOMIC DNA]</scope>
    <source>
        <strain evidence="2 3">HHTR114</strain>
    </source>
</reference>
<dbReference type="RefSeq" id="WP_379882364.1">
    <property type="nucleotide sequence ID" value="NZ_JBHPON010000002.1"/>
</dbReference>
<dbReference type="EMBL" id="JBHPON010000002">
    <property type="protein sequence ID" value="MFC6036405.1"/>
    <property type="molecule type" value="Genomic_DNA"/>
</dbReference>
<dbReference type="Gene3D" id="2.30.330.10">
    <property type="entry name" value="SpoA-like"/>
    <property type="match status" value="1"/>
</dbReference>
<keyword evidence="2" id="KW-0966">Cell projection</keyword>
<feature type="domain" description="Flagellar motor switch protein FliN-like C-terminal" evidence="1">
    <location>
        <begin position="228"/>
        <end position="296"/>
    </location>
</feature>
<evidence type="ECO:0000313" key="3">
    <source>
        <dbReference type="Proteomes" id="UP001596116"/>
    </source>
</evidence>
<gene>
    <name evidence="2" type="ORF">ACFMB1_12690</name>
</gene>
<evidence type="ECO:0000259" key="1">
    <source>
        <dbReference type="Pfam" id="PF01052"/>
    </source>
</evidence>
<dbReference type="SUPFAM" id="SSF101801">
    <property type="entry name" value="Surface presentation of antigens (SPOA)"/>
    <property type="match status" value="1"/>
</dbReference>
<comment type="caution">
    <text evidence="2">The sequence shown here is derived from an EMBL/GenBank/DDBJ whole genome shotgun (WGS) entry which is preliminary data.</text>
</comment>
<keyword evidence="2" id="KW-0969">Cilium</keyword>
<dbReference type="Proteomes" id="UP001596116">
    <property type="component" value="Unassembled WGS sequence"/>
</dbReference>
<dbReference type="InterPro" id="IPR001543">
    <property type="entry name" value="FliN-like_C"/>
</dbReference>
<keyword evidence="2" id="KW-0282">Flagellum</keyword>
<accession>A0ABW1KYF0</accession>
<name>A0ABW1KYF0_9PROT</name>
<dbReference type="Pfam" id="PF01052">
    <property type="entry name" value="FliMN_C"/>
    <property type="match status" value="1"/>
</dbReference>
<keyword evidence="3" id="KW-1185">Reference proteome</keyword>
<proteinExistence type="predicted"/>